<dbReference type="STRING" id="380248.SAMN05216251_11149"/>
<dbReference type="GO" id="GO:0043565">
    <property type="term" value="F:sequence-specific DNA binding"/>
    <property type="evidence" value="ECO:0007669"/>
    <property type="project" value="InterPro"/>
</dbReference>
<dbReference type="SMART" id="SM00342">
    <property type="entry name" value="HTH_ARAC"/>
    <property type="match status" value="1"/>
</dbReference>
<proteinExistence type="predicted"/>
<dbReference type="InterPro" id="IPR050204">
    <property type="entry name" value="AraC_XylS_family_regulators"/>
</dbReference>
<dbReference type="Proteomes" id="UP000199323">
    <property type="component" value="Unassembled WGS sequence"/>
</dbReference>
<evidence type="ECO:0000313" key="5">
    <source>
        <dbReference type="EMBL" id="SFF29933.1"/>
    </source>
</evidence>
<evidence type="ECO:0000259" key="4">
    <source>
        <dbReference type="PROSITE" id="PS01124"/>
    </source>
</evidence>
<dbReference type="InterPro" id="IPR018060">
    <property type="entry name" value="HTH_AraC"/>
</dbReference>
<reference evidence="5 6" key="1">
    <citation type="submission" date="2016-10" db="EMBL/GenBank/DDBJ databases">
        <authorList>
            <person name="de Groot N.N."/>
        </authorList>
    </citation>
    <scope>NUCLEOTIDE SEQUENCE [LARGE SCALE GENOMIC DNA]</scope>
    <source>
        <strain evidence="5 6">CGMCC 4.3510</strain>
    </source>
</reference>
<dbReference type="InterPro" id="IPR046532">
    <property type="entry name" value="DUF6597"/>
</dbReference>
<keyword evidence="2" id="KW-0238">DNA-binding</keyword>
<sequence>MGRGVLRPDLAAGRVELRQRAPRPELAPLVEFYWNPRWDLRGRPDHEQKVLAHPNVHLVFEEPGPLVYGVQRGVFNRVLSGRGQVLGVKFRPGAFRPFIDGPVADLADRAVPAAELLGPDAGPGLAALNREILVLDDLTAMTALAEDHLLGLLRSARPDPLVAEVTELVERITASPQLFRVDELARELDMPVRRLQRLFAEYVGASPKWVLRRARLHEAAARADGGADIDWAALAADLGYADQAHLTRDFTAAVGAPPSRYASR</sequence>
<dbReference type="PROSITE" id="PS01124">
    <property type="entry name" value="HTH_ARAC_FAMILY_2"/>
    <property type="match status" value="1"/>
</dbReference>
<name>A0A1I2HKH9_9ACTN</name>
<gene>
    <name evidence="5" type="ORF">SAMN05216251_11149</name>
</gene>
<dbReference type="AlphaFoldDB" id="A0A1I2HKH9"/>
<dbReference type="PANTHER" id="PTHR46796">
    <property type="entry name" value="HTH-TYPE TRANSCRIPTIONAL ACTIVATOR RHAS-RELATED"/>
    <property type="match status" value="1"/>
</dbReference>
<feature type="domain" description="HTH araC/xylS-type" evidence="4">
    <location>
        <begin position="163"/>
        <end position="264"/>
    </location>
</feature>
<dbReference type="PANTHER" id="PTHR46796:SF15">
    <property type="entry name" value="BLL1074 PROTEIN"/>
    <property type="match status" value="1"/>
</dbReference>
<organism evidence="5 6">
    <name type="scientific">Actinacidiphila alni</name>
    <dbReference type="NCBI Taxonomy" id="380248"/>
    <lineage>
        <taxon>Bacteria</taxon>
        <taxon>Bacillati</taxon>
        <taxon>Actinomycetota</taxon>
        <taxon>Actinomycetes</taxon>
        <taxon>Kitasatosporales</taxon>
        <taxon>Streptomycetaceae</taxon>
        <taxon>Actinacidiphila</taxon>
    </lineage>
</organism>
<protein>
    <submittedName>
        <fullName evidence="5">Transcriptional regulator, AraC family</fullName>
    </submittedName>
</protein>
<dbReference type="Pfam" id="PF12833">
    <property type="entry name" value="HTH_18"/>
    <property type="match status" value="1"/>
</dbReference>
<evidence type="ECO:0000256" key="3">
    <source>
        <dbReference type="ARBA" id="ARBA00023163"/>
    </source>
</evidence>
<accession>A0A1I2HKH9</accession>
<evidence type="ECO:0000256" key="2">
    <source>
        <dbReference type="ARBA" id="ARBA00023125"/>
    </source>
</evidence>
<dbReference type="OrthoDB" id="2559672at2"/>
<keyword evidence="3" id="KW-0804">Transcription</keyword>
<dbReference type="GO" id="GO:0003700">
    <property type="term" value="F:DNA-binding transcription factor activity"/>
    <property type="evidence" value="ECO:0007669"/>
    <property type="project" value="InterPro"/>
</dbReference>
<evidence type="ECO:0000313" key="6">
    <source>
        <dbReference type="Proteomes" id="UP000199323"/>
    </source>
</evidence>
<keyword evidence="1" id="KW-0805">Transcription regulation</keyword>
<dbReference type="Gene3D" id="1.10.10.60">
    <property type="entry name" value="Homeodomain-like"/>
    <property type="match status" value="1"/>
</dbReference>
<dbReference type="Pfam" id="PF20240">
    <property type="entry name" value="DUF6597"/>
    <property type="match status" value="1"/>
</dbReference>
<keyword evidence="6" id="KW-1185">Reference proteome</keyword>
<evidence type="ECO:0000256" key="1">
    <source>
        <dbReference type="ARBA" id="ARBA00023015"/>
    </source>
</evidence>
<dbReference type="EMBL" id="FONG01000011">
    <property type="protein sequence ID" value="SFF29933.1"/>
    <property type="molecule type" value="Genomic_DNA"/>
</dbReference>